<keyword evidence="14" id="KW-1185">Reference proteome</keyword>
<organism evidence="13 14">
    <name type="scientific">Immundisolibacter cernigliae</name>
    <dbReference type="NCBI Taxonomy" id="1810504"/>
    <lineage>
        <taxon>Bacteria</taxon>
        <taxon>Pseudomonadati</taxon>
        <taxon>Pseudomonadota</taxon>
        <taxon>Gammaproteobacteria</taxon>
        <taxon>Immundisolibacterales</taxon>
        <taxon>Immundisolibacteraceae</taxon>
        <taxon>Immundisolibacter</taxon>
    </lineage>
</organism>
<dbReference type="GO" id="GO:0005886">
    <property type="term" value="C:plasma membrane"/>
    <property type="evidence" value="ECO:0007669"/>
    <property type="project" value="UniProtKB-SubCell"/>
</dbReference>
<keyword evidence="1 10" id="KW-1003">Cell membrane</keyword>
<evidence type="ECO:0000256" key="10">
    <source>
        <dbReference type="HAMAP-Rule" id="MF_00033"/>
    </source>
</evidence>
<feature type="domain" description="Glycosyl transferase family 28 C-terminal" evidence="12">
    <location>
        <begin position="180"/>
        <end position="345"/>
    </location>
</feature>
<evidence type="ECO:0000256" key="3">
    <source>
        <dbReference type="ARBA" id="ARBA00022676"/>
    </source>
</evidence>
<keyword evidence="8 10" id="KW-0131">Cell cycle</keyword>
<dbReference type="Pfam" id="PF04101">
    <property type="entry name" value="Glyco_tran_28_C"/>
    <property type="match status" value="1"/>
</dbReference>
<dbReference type="GO" id="GO:0008360">
    <property type="term" value="P:regulation of cell shape"/>
    <property type="evidence" value="ECO:0007669"/>
    <property type="project" value="UniProtKB-KW"/>
</dbReference>
<dbReference type="GO" id="GO:0009252">
    <property type="term" value="P:peptidoglycan biosynthetic process"/>
    <property type="evidence" value="ECO:0007669"/>
    <property type="project" value="UniProtKB-UniRule"/>
</dbReference>
<dbReference type="SUPFAM" id="SSF53756">
    <property type="entry name" value="UDP-Glycosyltransferase/glycogen phosphorylase"/>
    <property type="match status" value="1"/>
</dbReference>
<dbReference type="OrthoDB" id="9808936at2"/>
<dbReference type="RefSeq" id="WP_068804253.1">
    <property type="nucleotide sequence ID" value="NZ_CP014671.1"/>
</dbReference>
<evidence type="ECO:0000256" key="8">
    <source>
        <dbReference type="ARBA" id="ARBA00023306"/>
    </source>
</evidence>
<keyword evidence="5 10" id="KW-0133">Cell shape</keyword>
<evidence type="ECO:0000256" key="9">
    <source>
        <dbReference type="ARBA" id="ARBA00023316"/>
    </source>
</evidence>
<dbReference type="InterPro" id="IPR007235">
    <property type="entry name" value="Glyco_trans_28_C"/>
</dbReference>
<sequence>MQVLIMAGGTGGHVMPALAVAHELRTQGHDVRWLGTATGLEARAVPAAGIELFTLPVAGLRGTGVLRYLSAPVGLLRSLAQAMGLLRRLRPDAVLGLGGYASGPGGVAAFLLRRPLLIHEQNARPGLTNRLLARLAQRVLAGFPGLRLAGRPAEFTGNPVRAELLDLPPPGERLSTAPRLLVLGGSQGAQAINAVVPQALELLKQSGVPLPQVRHQAGRQHAEAVTADYRARSLTATVDGFIDDMAAAYGAADLAICRAGALTVAELCAVGLGALLVPFPHAADDHQTANARHLAGAGAAVLLPQADLTPLRLAELLGSLLADPARRLAMAEAARRLARPDAARRVAAACLEVAHA</sequence>
<keyword evidence="9 10" id="KW-0961">Cell wall biogenesis/degradation</keyword>
<dbReference type="GO" id="GO:0050511">
    <property type="term" value="F:undecaprenyldiphospho-muramoylpentapeptide beta-N-acetylglucosaminyltransferase activity"/>
    <property type="evidence" value="ECO:0007669"/>
    <property type="project" value="UniProtKB-UniRule"/>
</dbReference>
<dbReference type="NCBIfam" id="TIGR01133">
    <property type="entry name" value="murG"/>
    <property type="match status" value="1"/>
</dbReference>
<dbReference type="InParanoid" id="A0A1B1YU27"/>
<evidence type="ECO:0000256" key="2">
    <source>
        <dbReference type="ARBA" id="ARBA00022618"/>
    </source>
</evidence>
<dbReference type="GO" id="GO:0051991">
    <property type="term" value="F:UDP-N-acetyl-D-glucosamine:N-acetylmuramoyl-L-alanyl-D-glutamyl-meso-2,6-diaminopimelyl-D-alanyl-D-alanine-diphosphoundecaprenol 4-beta-N-acetylglucosaminlytransferase activity"/>
    <property type="evidence" value="ECO:0007669"/>
    <property type="project" value="RHEA"/>
</dbReference>
<dbReference type="UniPathway" id="UPA00219"/>
<evidence type="ECO:0000259" key="11">
    <source>
        <dbReference type="Pfam" id="PF03033"/>
    </source>
</evidence>
<evidence type="ECO:0000313" key="14">
    <source>
        <dbReference type="Proteomes" id="UP000092952"/>
    </source>
</evidence>
<dbReference type="EC" id="2.4.1.227" evidence="10"/>
<keyword evidence="6 10" id="KW-0573">Peptidoglycan synthesis</keyword>
<dbReference type="PANTHER" id="PTHR21015:SF22">
    <property type="entry name" value="GLYCOSYLTRANSFERASE"/>
    <property type="match status" value="1"/>
</dbReference>
<evidence type="ECO:0000256" key="4">
    <source>
        <dbReference type="ARBA" id="ARBA00022679"/>
    </source>
</evidence>
<feature type="binding site" evidence="10">
    <location>
        <begin position="10"/>
        <end position="12"/>
    </location>
    <ligand>
        <name>UDP-N-acetyl-alpha-D-glucosamine</name>
        <dbReference type="ChEBI" id="CHEBI:57705"/>
    </ligand>
</feature>
<accession>A0A1B1YU27</accession>
<evidence type="ECO:0000256" key="5">
    <source>
        <dbReference type="ARBA" id="ARBA00022960"/>
    </source>
</evidence>
<dbReference type="Gene3D" id="3.40.50.2000">
    <property type="entry name" value="Glycogen Phosphorylase B"/>
    <property type="match status" value="2"/>
</dbReference>
<dbReference type="GO" id="GO:0005975">
    <property type="term" value="P:carbohydrate metabolic process"/>
    <property type="evidence" value="ECO:0007669"/>
    <property type="project" value="InterPro"/>
</dbReference>
<feature type="binding site" evidence="10">
    <location>
        <position position="242"/>
    </location>
    <ligand>
        <name>UDP-N-acetyl-alpha-D-glucosamine</name>
        <dbReference type="ChEBI" id="CHEBI:57705"/>
    </ligand>
</feature>
<evidence type="ECO:0000256" key="1">
    <source>
        <dbReference type="ARBA" id="ARBA00022475"/>
    </source>
</evidence>
<keyword evidence="2 10" id="KW-0132">Cell division</keyword>
<dbReference type="FunCoup" id="A0A1B1YU27">
    <property type="interactions" value="308"/>
</dbReference>
<evidence type="ECO:0000313" key="13">
    <source>
        <dbReference type="EMBL" id="ANX04242.1"/>
    </source>
</evidence>
<dbReference type="AlphaFoldDB" id="A0A1B1YU27"/>
<dbReference type="EMBL" id="CP014671">
    <property type="protein sequence ID" value="ANX04242.1"/>
    <property type="molecule type" value="Genomic_DNA"/>
</dbReference>
<feature type="binding site" evidence="10">
    <location>
        <position position="122"/>
    </location>
    <ligand>
        <name>UDP-N-acetyl-alpha-D-glucosamine</name>
        <dbReference type="ChEBI" id="CHEBI:57705"/>
    </ligand>
</feature>
<gene>
    <name evidence="10 13" type="primary">murG</name>
    <name evidence="13" type="ORF">PG2T_08690</name>
</gene>
<dbReference type="PANTHER" id="PTHR21015">
    <property type="entry name" value="UDP-N-ACETYLGLUCOSAMINE--N-ACETYLMURAMYL-(PENTAPEPTIDE) PYROPHOSPHORYL-UNDECAPRENOL N-ACETYLGLUCOSAMINE TRANSFERASE 1"/>
    <property type="match status" value="1"/>
</dbReference>
<dbReference type="InterPro" id="IPR006009">
    <property type="entry name" value="GlcNAc_MurG"/>
</dbReference>
<evidence type="ECO:0000256" key="6">
    <source>
        <dbReference type="ARBA" id="ARBA00022984"/>
    </source>
</evidence>
<feature type="binding site" evidence="10">
    <location>
        <position position="161"/>
    </location>
    <ligand>
        <name>UDP-N-acetyl-alpha-D-glucosamine</name>
        <dbReference type="ChEBI" id="CHEBI:57705"/>
    </ligand>
</feature>
<name>A0A1B1YU27_9GAMM</name>
<comment type="subcellular location">
    <subcellularLocation>
        <location evidence="10">Cell membrane</location>
        <topology evidence="10">Peripheral membrane protein</topology>
        <orientation evidence="10">Cytoplasmic side</orientation>
    </subcellularLocation>
</comment>
<feature type="binding site" evidence="10">
    <location>
        <begin position="261"/>
        <end position="266"/>
    </location>
    <ligand>
        <name>UDP-N-acetyl-alpha-D-glucosamine</name>
        <dbReference type="ChEBI" id="CHEBI:57705"/>
    </ligand>
</feature>
<evidence type="ECO:0000256" key="7">
    <source>
        <dbReference type="ARBA" id="ARBA00023136"/>
    </source>
</evidence>
<keyword evidence="3 10" id="KW-0328">Glycosyltransferase</keyword>
<keyword evidence="4 10" id="KW-0808">Transferase</keyword>
<dbReference type="HAMAP" id="MF_00033">
    <property type="entry name" value="MurG"/>
    <property type="match status" value="1"/>
</dbReference>
<feature type="binding site" evidence="10">
    <location>
        <position position="186"/>
    </location>
    <ligand>
        <name>UDP-N-acetyl-alpha-D-glucosamine</name>
        <dbReference type="ChEBI" id="CHEBI:57705"/>
    </ligand>
</feature>
<dbReference type="Pfam" id="PF03033">
    <property type="entry name" value="Glyco_transf_28"/>
    <property type="match status" value="1"/>
</dbReference>
<proteinExistence type="inferred from homology"/>
<dbReference type="Proteomes" id="UP000092952">
    <property type="component" value="Chromosome"/>
</dbReference>
<keyword evidence="7 10" id="KW-0472">Membrane</keyword>
<evidence type="ECO:0000259" key="12">
    <source>
        <dbReference type="Pfam" id="PF04101"/>
    </source>
</evidence>
<dbReference type="GO" id="GO:0051301">
    <property type="term" value="P:cell division"/>
    <property type="evidence" value="ECO:0007669"/>
    <property type="project" value="UniProtKB-KW"/>
</dbReference>
<dbReference type="InterPro" id="IPR004276">
    <property type="entry name" value="GlycoTrans_28_N"/>
</dbReference>
<reference evidence="14" key="1">
    <citation type="submission" date="2016-03" db="EMBL/GenBank/DDBJ databases">
        <title>Complete genome sequence of Solimmundus cernigliae, representing a novel lineage of polycyclic aromatic hydrocarbon degraders within the Gammaproteobacteria.</title>
        <authorList>
            <person name="Singleton D.R."/>
            <person name="Dickey A.N."/>
            <person name="Scholl E.H."/>
            <person name="Wright F.A."/>
            <person name="Aitken M.D."/>
        </authorList>
    </citation>
    <scope>NUCLEOTIDE SEQUENCE [LARGE SCALE GENOMIC DNA]</scope>
    <source>
        <strain evidence="14">TR3.2</strain>
    </source>
</reference>
<comment type="function">
    <text evidence="10">Cell wall formation. Catalyzes the transfer of a GlcNAc subunit on undecaprenyl-pyrophosphoryl-MurNAc-pentapeptide (lipid intermediate I) to form undecaprenyl-pyrophosphoryl-MurNAc-(pentapeptide)GlcNAc (lipid intermediate II).</text>
</comment>
<dbReference type="STRING" id="1810504.PG2T_08690"/>
<comment type="catalytic activity">
    <reaction evidence="10">
        <text>di-trans,octa-cis-undecaprenyl diphospho-N-acetyl-alpha-D-muramoyl-L-alanyl-D-glutamyl-meso-2,6-diaminopimeloyl-D-alanyl-D-alanine + UDP-N-acetyl-alpha-D-glucosamine = di-trans,octa-cis-undecaprenyl diphospho-[N-acetyl-alpha-D-glucosaminyl-(1-&gt;4)]-N-acetyl-alpha-D-muramoyl-L-alanyl-D-glutamyl-meso-2,6-diaminopimeloyl-D-alanyl-D-alanine + UDP + H(+)</text>
        <dbReference type="Rhea" id="RHEA:31227"/>
        <dbReference type="ChEBI" id="CHEBI:15378"/>
        <dbReference type="ChEBI" id="CHEBI:57705"/>
        <dbReference type="ChEBI" id="CHEBI:58223"/>
        <dbReference type="ChEBI" id="CHEBI:61387"/>
        <dbReference type="ChEBI" id="CHEBI:61388"/>
        <dbReference type="EC" id="2.4.1.227"/>
    </reaction>
</comment>
<comment type="similarity">
    <text evidence="10">Belongs to the glycosyltransferase 28 family. MurG subfamily.</text>
</comment>
<dbReference type="GO" id="GO:0071555">
    <property type="term" value="P:cell wall organization"/>
    <property type="evidence" value="ECO:0007669"/>
    <property type="project" value="UniProtKB-KW"/>
</dbReference>
<protein>
    <recommendedName>
        <fullName evidence="10">UDP-N-acetylglucosamine--N-acetylmuramyl-(pentapeptide) pyrophosphoryl-undecaprenol N-acetylglucosamine transferase</fullName>
        <ecNumber evidence="10">2.4.1.227</ecNumber>
    </recommendedName>
    <alternativeName>
        <fullName evidence="10">Undecaprenyl-PP-MurNAc-pentapeptide-UDPGlcNAc GlcNAc transferase</fullName>
    </alternativeName>
</protein>
<feature type="binding site" evidence="10">
    <location>
        <position position="287"/>
    </location>
    <ligand>
        <name>UDP-N-acetyl-alpha-D-glucosamine</name>
        <dbReference type="ChEBI" id="CHEBI:57705"/>
    </ligand>
</feature>
<dbReference type="KEGG" id="gbi:PG2T_08690"/>
<comment type="pathway">
    <text evidence="10">Cell wall biogenesis; peptidoglycan biosynthesis.</text>
</comment>
<feature type="domain" description="Glycosyltransferase family 28 N-terminal" evidence="11">
    <location>
        <begin position="3"/>
        <end position="140"/>
    </location>
</feature>
<dbReference type="CDD" id="cd03785">
    <property type="entry name" value="GT28_MurG"/>
    <property type="match status" value="1"/>
</dbReference>